<dbReference type="AlphaFoldDB" id="A0AAD2DPS6"/>
<dbReference type="Pfam" id="PF13962">
    <property type="entry name" value="PGG"/>
    <property type="match status" value="1"/>
</dbReference>
<reference evidence="3" key="1">
    <citation type="submission" date="2023-05" db="EMBL/GenBank/DDBJ databases">
        <authorList>
            <person name="Huff M."/>
        </authorList>
    </citation>
    <scope>NUCLEOTIDE SEQUENCE</scope>
</reference>
<dbReference type="Proteomes" id="UP000834106">
    <property type="component" value="Chromosome 4"/>
</dbReference>
<feature type="transmembrane region" description="Helical" evidence="1">
    <location>
        <begin position="161"/>
        <end position="187"/>
    </location>
</feature>
<accession>A0AAD2DPS6</accession>
<feature type="transmembrane region" description="Helical" evidence="1">
    <location>
        <begin position="119"/>
        <end position="141"/>
    </location>
</feature>
<keyword evidence="4" id="KW-1185">Reference proteome</keyword>
<evidence type="ECO:0000256" key="1">
    <source>
        <dbReference type="SAM" id="Phobius"/>
    </source>
</evidence>
<evidence type="ECO:0000259" key="2">
    <source>
        <dbReference type="Pfam" id="PF13962"/>
    </source>
</evidence>
<evidence type="ECO:0000313" key="3">
    <source>
        <dbReference type="EMBL" id="CAI9760018.1"/>
    </source>
</evidence>
<keyword evidence="1" id="KW-0472">Membrane</keyword>
<name>A0AAD2DPS6_9LAMI</name>
<dbReference type="InterPro" id="IPR026961">
    <property type="entry name" value="PGG_dom"/>
</dbReference>
<sequence>MEAVEKNIATASDVTKTVNHPSFKKIGAPVSSLFPSGRVKAAANTTVAIKVVTTMQEVAVSFIHFSPVSRNFSCSFDTATSCMVVTTLIATVVFAAAFTLPDGNKEETGAPIFLKDRRFTIFVTSYVVAMFFSTASILMFLSILTSRYGEDGFLFTLPAKLIVGLITLFASIVCMVLTFSATFFLVYDEENEGTLQKIVDGLTLLPITLYAVLNCWLYALLCFKKFMLSGLVKFIIYNWSTRLSRKLERLFLPTW</sequence>
<organism evidence="3 4">
    <name type="scientific">Fraxinus pennsylvanica</name>
    <dbReference type="NCBI Taxonomy" id="56036"/>
    <lineage>
        <taxon>Eukaryota</taxon>
        <taxon>Viridiplantae</taxon>
        <taxon>Streptophyta</taxon>
        <taxon>Embryophyta</taxon>
        <taxon>Tracheophyta</taxon>
        <taxon>Spermatophyta</taxon>
        <taxon>Magnoliopsida</taxon>
        <taxon>eudicotyledons</taxon>
        <taxon>Gunneridae</taxon>
        <taxon>Pentapetalae</taxon>
        <taxon>asterids</taxon>
        <taxon>lamiids</taxon>
        <taxon>Lamiales</taxon>
        <taxon>Oleaceae</taxon>
        <taxon>Oleeae</taxon>
        <taxon>Fraxinus</taxon>
    </lineage>
</organism>
<proteinExistence type="predicted"/>
<keyword evidence="1" id="KW-1133">Transmembrane helix</keyword>
<keyword evidence="1" id="KW-0812">Transmembrane</keyword>
<feature type="transmembrane region" description="Helical" evidence="1">
    <location>
        <begin position="79"/>
        <end position="99"/>
    </location>
</feature>
<feature type="transmembrane region" description="Helical" evidence="1">
    <location>
        <begin position="207"/>
        <end position="223"/>
    </location>
</feature>
<dbReference type="GO" id="GO:0016020">
    <property type="term" value="C:membrane"/>
    <property type="evidence" value="ECO:0007669"/>
    <property type="project" value="TreeGrafter"/>
</dbReference>
<dbReference type="PANTHER" id="PTHR24177:SF292">
    <property type="entry name" value="ANKYRIN REPEAT FAMILY PROTEIN-RELATED"/>
    <property type="match status" value="1"/>
</dbReference>
<dbReference type="EMBL" id="OU503039">
    <property type="protein sequence ID" value="CAI9760018.1"/>
    <property type="molecule type" value="Genomic_DNA"/>
</dbReference>
<gene>
    <name evidence="3" type="ORF">FPE_LOCUS7448</name>
</gene>
<feature type="domain" description="PGG" evidence="2">
    <location>
        <begin position="77"/>
        <end position="185"/>
    </location>
</feature>
<evidence type="ECO:0000313" key="4">
    <source>
        <dbReference type="Proteomes" id="UP000834106"/>
    </source>
</evidence>
<protein>
    <recommendedName>
        <fullName evidence="2">PGG domain-containing protein</fullName>
    </recommendedName>
</protein>
<dbReference type="PANTHER" id="PTHR24177">
    <property type="entry name" value="CASKIN"/>
    <property type="match status" value="1"/>
</dbReference>